<dbReference type="AlphaFoldDB" id="A0A5C3ELU2"/>
<dbReference type="InterPro" id="IPR011545">
    <property type="entry name" value="DEAD/DEAH_box_helicase_dom"/>
</dbReference>
<evidence type="ECO:0000256" key="7">
    <source>
        <dbReference type="ARBA" id="ARBA00022806"/>
    </source>
</evidence>
<dbReference type="FunFam" id="3.40.50.300:FF:000657">
    <property type="entry name" value="Probable ATP-dependent RNA helicase DDX41"/>
    <property type="match status" value="1"/>
</dbReference>
<evidence type="ECO:0000256" key="6">
    <source>
        <dbReference type="ARBA" id="ARBA00022801"/>
    </source>
</evidence>
<evidence type="ECO:0000256" key="2">
    <source>
        <dbReference type="ARBA" id="ARBA00022664"/>
    </source>
</evidence>
<protein>
    <recommendedName>
        <fullName evidence="1">RNA helicase</fullName>
        <ecNumber evidence="1">3.6.4.13</ecNumber>
    </recommendedName>
</protein>
<dbReference type="OrthoDB" id="196131at2759"/>
<dbReference type="GO" id="GO:0005737">
    <property type="term" value="C:cytoplasm"/>
    <property type="evidence" value="ECO:0007669"/>
    <property type="project" value="UniProtKB-ARBA"/>
</dbReference>
<feature type="compositionally biased region" description="Polar residues" evidence="14">
    <location>
        <begin position="1"/>
        <end position="15"/>
    </location>
</feature>
<evidence type="ECO:0000256" key="12">
    <source>
        <dbReference type="ARBA" id="ARBA00047984"/>
    </source>
</evidence>
<dbReference type="EC" id="3.6.4.13" evidence="1"/>
<feature type="compositionally biased region" description="Low complexity" evidence="14">
    <location>
        <begin position="71"/>
        <end position="93"/>
    </location>
</feature>
<keyword evidence="10" id="KW-0694">RNA-binding</keyword>
<dbReference type="Proteomes" id="UP000324022">
    <property type="component" value="Unassembled WGS sequence"/>
</dbReference>
<dbReference type="InterPro" id="IPR001650">
    <property type="entry name" value="Helicase_C-like"/>
</dbReference>
<evidence type="ECO:0000256" key="4">
    <source>
        <dbReference type="ARBA" id="ARBA00022741"/>
    </source>
</evidence>
<dbReference type="SUPFAM" id="SSF52540">
    <property type="entry name" value="P-loop containing nucleoside triphosphate hydrolases"/>
    <property type="match status" value="1"/>
</dbReference>
<dbReference type="InterPro" id="IPR044113">
    <property type="entry name" value="DEADc_DDX41"/>
</dbReference>
<dbReference type="GO" id="GO:0003723">
    <property type="term" value="F:RNA binding"/>
    <property type="evidence" value="ECO:0007669"/>
    <property type="project" value="UniProtKB-KW"/>
</dbReference>
<gene>
    <name evidence="18" type="ORF">UTRI_05291_B</name>
</gene>
<proteinExistence type="inferred from homology"/>
<feature type="domain" description="Helicase C-terminal" evidence="17">
    <location>
        <begin position="442"/>
        <end position="605"/>
    </location>
</feature>
<reference evidence="18 19" key="1">
    <citation type="submission" date="2018-03" db="EMBL/GenBank/DDBJ databases">
        <authorList>
            <person name="Guldener U."/>
        </authorList>
    </citation>
    <scope>NUCLEOTIDE SEQUENCE [LARGE SCALE GENOMIC DNA]</scope>
    <source>
        <strain evidence="18 19">NBRC100155</strain>
    </source>
</reference>
<dbReference type="SMART" id="SM00490">
    <property type="entry name" value="HELICc"/>
    <property type="match status" value="1"/>
</dbReference>
<dbReference type="Pfam" id="PF00270">
    <property type="entry name" value="DEAD"/>
    <property type="match status" value="1"/>
</dbReference>
<dbReference type="PROSITE" id="PS51192">
    <property type="entry name" value="HELICASE_ATP_BIND_1"/>
    <property type="match status" value="1"/>
</dbReference>
<keyword evidence="8" id="KW-0862">Zinc</keyword>
<dbReference type="GO" id="GO:0005634">
    <property type="term" value="C:nucleus"/>
    <property type="evidence" value="ECO:0007669"/>
    <property type="project" value="UniProtKB-ARBA"/>
</dbReference>
<name>A0A5C3ELU2_9BASI</name>
<dbReference type="CDD" id="cd17951">
    <property type="entry name" value="DEADc_DDX41"/>
    <property type="match status" value="1"/>
</dbReference>
<keyword evidence="2" id="KW-0507">mRNA processing</keyword>
<accession>A0A5C3ELU2</accession>
<evidence type="ECO:0000256" key="8">
    <source>
        <dbReference type="ARBA" id="ARBA00022833"/>
    </source>
</evidence>
<dbReference type="EMBL" id="OOIN01000036">
    <property type="protein sequence ID" value="SPO31070.1"/>
    <property type="molecule type" value="Genomic_DNA"/>
</dbReference>
<keyword evidence="6" id="KW-0378">Hydrolase</keyword>
<feature type="region of interest" description="Disordered" evidence="14">
    <location>
        <begin position="1"/>
        <end position="122"/>
    </location>
</feature>
<evidence type="ECO:0000256" key="9">
    <source>
        <dbReference type="ARBA" id="ARBA00022840"/>
    </source>
</evidence>
<keyword evidence="3" id="KW-0479">Metal-binding</keyword>
<evidence type="ECO:0000256" key="11">
    <source>
        <dbReference type="ARBA" id="ARBA00023594"/>
    </source>
</evidence>
<evidence type="ECO:0000313" key="18">
    <source>
        <dbReference type="EMBL" id="SPO31070.1"/>
    </source>
</evidence>
<dbReference type="PROSITE" id="PS50158">
    <property type="entry name" value="ZF_CCHC"/>
    <property type="match status" value="1"/>
</dbReference>
<keyword evidence="4" id="KW-0547">Nucleotide-binding</keyword>
<dbReference type="InterPro" id="IPR014001">
    <property type="entry name" value="Helicase_ATP-bd"/>
</dbReference>
<evidence type="ECO:0000256" key="14">
    <source>
        <dbReference type="SAM" id="MobiDB-lite"/>
    </source>
</evidence>
<dbReference type="PROSITE" id="PS51194">
    <property type="entry name" value="HELICASE_CTER"/>
    <property type="match status" value="1"/>
</dbReference>
<dbReference type="GO" id="GO:0000398">
    <property type="term" value="P:mRNA splicing, via spliceosome"/>
    <property type="evidence" value="ECO:0007669"/>
    <property type="project" value="InterPro"/>
</dbReference>
<dbReference type="GO" id="GO:0003724">
    <property type="term" value="F:RNA helicase activity"/>
    <property type="evidence" value="ECO:0007669"/>
    <property type="project" value="UniProtKB-EC"/>
</dbReference>
<dbReference type="InterPro" id="IPR027417">
    <property type="entry name" value="P-loop_NTPase"/>
</dbReference>
<dbReference type="FunFam" id="3.40.50.300:FF:000449">
    <property type="entry name" value="Probable ATP-dependent RNA helicase DDX41"/>
    <property type="match status" value="1"/>
</dbReference>
<feature type="domain" description="CCHC-type" evidence="15">
    <location>
        <begin position="616"/>
        <end position="631"/>
    </location>
</feature>
<dbReference type="GO" id="GO:0008270">
    <property type="term" value="F:zinc ion binding"/>
    <property type="evidence" value="ECO:0007669"/>
    <property type="project" value="UniProtKB-KW"/>
</dbReference>
<dbReference type="CDD" id="cd18787">
    <property type="entry name" value="SF2_C_DEAD"/>
    <property type="match status" value="1"/>
</dbReference>
<dbReference type="GO" id="GO:0016787">
    <property type="term" value="F:hydrolase activity"/>
    <property type="evidence" value="ECO:0007669"/>
    <property type="project" value="UniProtKB-KW"/>
</dbReference>
<comment type="catalytic activity">
    <reaction evidence="12">
        <text>ATP + H2O = ADP + phosphate + H(+)</text>
        <dbReference type="Rhea" id="RHEA:13065"/>
        <dbReference type="ChEBI" id="CHEBI:15377"/>
        <dbReference type="ChEBI" id="CHEBI:15378"/>
        <dbReference type="ChEBI" id="CHEBI:30616"/>
        <dbReference type="ChEBI" id="CHEBI:43474"/>
        <dbReference type="ChEBI" id="CHEBI:456216"/>
        <dbReference type="EC" id="3.6.4.13"/>
    </reaction>
</comment>
<evidence type="ECO:0000259" key="17">
    <source>
        <dbReference type="PROSITE" id="PS51194"/>
    </source>
</evidence>
<evidence type="ECO:0000313" key="19">
    <source>
        <dbReference type="Proteomes" id="UP000324022"/>
    </source>
</evidence>
<keyword evidence="19" id="KW-1185">Reference proteome</keyword>
<dbReference type="SUPFAM" id="SSF57756">
    <property type="entry name" value="Retrovirus zinc finger-like domains"/>
    <property type="match status" value="1"/>
</dbReference>
<dbReference type="SMART" id="SM00487">
    <property type="entry name" value="DEXDc"/>
    <property type="match status" value="1"/>
</dbReference>
<evidence type="ECO:0000256" key="1">
    <source>
        <dbReference type="ARBA" id="ARBA00012552"/>
    </source>
</evidence>
<sequence length="651" mass="72287">MAPTASTRSASQQANADAGPSMSAVQALKRRRMLQQAQDDRPRYSYSDDEDEAGPSSSSSSTFVPLKQRRMQQLQQIQSRARGGSSSATGASSNGKVDEPEDDDQDQHDRAAQRPQRSLLDEARILREKKLAEQGERSQAEIDAEEERKILEAHAARRKLASDMELAKGIQYTEPLTTSWTAPSYIRNRTQEDNDKLREKNHILADGMDVPPVITNFRDMKVPECVIEYLKTQKKIVKPSPIQMQGLPTAFSGRDMIGIAFTGSGKTLAFSLPIIMLATEEEKRLPFTRGEGPVGMIVCPSRELARQTYESIKGIAEALVQGGYPQIGVLLCIGGISMAEQHHTMSKGFHIVVATPGRLQDMLTKKKFTLECCKYLCLDEADRMIDMGFEEDVRNIMGFFKQQRQTLLFSATMPKKIQDFAEQSLIRPVIINVGRAGAASLDIIQEVEYVKQEAKMVYLLECLQKTAPPVIIFSDNKNEVDDIQEYLLLKGVEAVAIHGSKTQDEREYAIRAFKSGQKDVMVASGVASKGLDFNEIQHVINYTMPKEIEDYVHQIGRTGRSGKTGIATTFVNANTQEQTLLDLKYLLMEAKQRIPPFLAAIEDPRLAAAGGKVSSCPVCGGLGHSIRDCPKLEDNQRRQTAQFSRGDEGGY</sequence>
<evidence type="ECO:0000256" key="13">
    <source>
        <dbReference type="PROSITE-ProRule" id="PRU00047"/>
    </source>
</evidence>
<dbReference type="Gene3D" id="3.40.50.300">
    <property type="entry name" value="P-loop containing nucleotide triphosphate hydrolases"/>
    <property type="match status" value="2"/>
</dbReference>
<dbReference type="InterPro" id="IPR036875">
    <property type="entry name" value="Znf_CCHC_sf"/>
</dbReference>
<feature type="domain" description="Helicase ATP-binding" evidence="16">
    <location>
        <begin position="247"/>
        <end position="431"/>
    </location>
</feature>
<evidence type="ECO:0000256" key="3">
    <source>
        <dbReference type="ARBA" id="ARBA00022723"/>
    </source>
</evidence>
<evidence type="ECO:0000256" key="5">
    <source>
        <dbReference type="ARBA" id="ARBA00022771"/>
    </source>
</evidence>
<comment type="similarity">
    <text evidence="11">Belongs to the DEAD box helicase family. DDX41 subfamily.</text>
</comment>
<evidence type="ECO:0000256" key="10">
    <source>
        <dbReference type="ARBA" id="ARBA00022884"/>
    </source>
</evidence>
<organism evidence="18 19">
    <name type="scientific">Ustilago trichophora</name>
    <dbReference type="NCBI Taxonomy" id="86804"/>
    <lineage>
        <taxon>Eukaryota</taxon>
        <taxon>Fungi</taxon>
        <taxon>Dikarya</taxon>
        <taxon>Basidiomycota</taxon>
        <taxon>Ustilaginomycotina</taxon>
        <taxon>Ustilaginomycetes</taxon>
        <taxon>Ustilaginales</taxon>
        <taxon>Ustilaginaceae</taxon>
        <taxon>Ustilago</taxon>
    </lineage>
</organism>
<dbReference type="InterPro" id="IPR001878">
    <property type="entry name" value="Znf_CCHC"/>
</dbReference>
<keyword evidence="5 13" id="KW-0863">Zinc-finger</keyword>
<dbReference type="GO" id="GO:0005524">
    <property type="term" value="F:ATP binding"/>
    <property type="evidence" value="ECO:0007669"/>
    <property type="project" value="UniProtKB-KW"/>
</dbReference>
<evidence type="ECO:0000259" key="16">
    <source>
        <dbReference type="PROSITE" id="PS51192"/>
    </source>
</evidence>
<dbReference type="PANTHER" id="PTHR47958">
    <property type="entry name" value="ATP-DEPENDENT RNA HELICASE DBP3"/>
    <property type="match status" value="1"/>
</dbReference>
<evidence type="ECO:0000259" key="15">
    <source>
        <dbReference type="PROSITE" id="PS50158"/>
    </source>
</evidence>
<keyword evidence="9" id="KW-0067">ATP-binding</keyword>
<keyword evidence="7 18" id="KW-0347">Helicase</keyword>
<dbReference type="Pfam" id="PF00271">
    <property type="entry name" value="Helicase_C"/>
    <property type="match status" value="1"/>
</dbReference>